<organism evidence="2 3">
    <name type="scientific">Brassica cretica</name>
    <name type="common">Mustard</name>
    <dbReference type="NCBI Taxonomy" id="69181"/>
    <lineage>
        <taxon>Eukaryota</taxon>
        <taxon>Viridiplantae</taxon>
        <taxon>Streptophyta</taxon>
        <taxon>Embryophyta</taxon>
        <taxon>Tracheophyta</taxon>
        <taxon>Spermatophyta</taxon>
        <taxon>Magnoliopsida</taxon>
        <taxon>eudicotyledons</taxon>
        <taxon>Gunneridae</taxon>
        <taxon>Pentapetalae</taxon>
        <taxon>rosids</taxon>
        <taxon>malvids</taxon>
        <taxon>Brassicales</taxon>
        <taxon>Brassicaceae</taxon>
        <taxon>Brassiceae</taxon>
        <taxon>Brassica</taxon>
    </lineage>
</organism>
<gene>
    <name evidence="2" type="ORF">F2Q68_00010006</name>
    <name evidence="1" type="ORF">F2Q70_00017056</name>
</gene>
<sequence>MVEPKIENQRLRHKLTSRFSFFSTLTTPRSVSDSYSIHCWMSNFTAVATASPSPSFPGIRS</sequence>
<protein>
    <submittedName>
        <fullName evidence="2">Uncharacterized protein</fullName>
    </submittedName>
</protein>
<evidence type="ECO:0000313" key="2">
    <source>
        <dbReference type="EMBL" id="KAF2599454.1"/>
    </source>
</evidence>
<name>A0A3N6R1A8_BRACR</name>
<evidence type="ECO:0000313" key="1">
    <source>
        <dbReference type="EMBL" id="KAF2562385.1"/>
    </source>
</evidence>
<proteinExistence type="predicted"/>
<evidence type="ECO:0000313" key="3">
    <source>
        <dbReference type="Proteomes" id="UP000712281"/>
    </source>
</evidence>
<dbReference type="AlphaFoldDB" id="A0A3N6R1A8"/>
<accession>A0A3N6R1A8</accession>
<dbReference type="EMBL" id="QGKW02000717">
    <property type="protein sequence ID" value="KAF2599454.1"/>
    <property type="molecule type" value="Genomic_DNA"/>
</dbReference>
<reference evidence="2" key="1">
    <citation type="submission" date="2019-12" db="EMBL/GenBank/DDBJ databases">
        <title>Genome sequencing and annotation of Brassica cretica.</title>
        <authorList>
            <person name="Studholme D.J."/>
            <person name="Sarris P.F."/>
        </authorList>
    </citation>
    <scope>NUCLEOTIDE SEQUENCE</scope>
    <source>
        <strain evidence="2">PFS-001/15</strain>
        <strain evidence="1">PFS-102/07</strain>
        <tissue evidence="2">Leaf</tissue>
    </source>
</reference>
<dbReference type="EMBL" id="QGKY02001250">
    <property type="protein sequence ID" value="KAF2562385.1"/>
    <property type="molecule type" value="Genomic_DNA"/>
</dbReference>
<comment type="caution">
    <text evidence="2">The sequence shown here is derived from an EMBL/GenBank/DDBJ whole genome shotgun (WGS) entry which is preliminary data.</text>
</comment>
<dbReference type="Proteomes" id="UP000712281">
    <property type="component" value="Unassembled WGS sequence"/>
</dbReference>